<evidence type="ECO:0000256" key="1">
    <source>
        <dbReference type="ARBA" id="ARBA00001974"/>
    </source>
</evidence>
<dbReference type="AlphaFoldDB" id="A0A9X2YGR2"/>
<evidence type="ECO:0000313" key="8">
    <source>
        <dbReference type="EMBL" id="MCV7418917.1"/>
    </source>
</evidence>
<feature type="domain" description="Acyl-CoA dehydrogenase/oxidase N-terminal" evidence="7">
    <location>
        <begin position="7"/>
        <end position="102"/>
    </location>
</feature>
<name>A0A9X2YGR2_9MYCO</name>
<evidence type="ECO:0000256" key="5">
    <source>
        <dbReference type="ARBA" id="ARBA00023002"/>
    </source>
</evidence>
<reference evidence="8" key="2">
    <citation type="journal article" date="2022" name="BMC Genomics">
        <title>Comparative genome analysis of mycobacteria focusing on tRNA and non-coding RNA.</title>
        <authorList>
            <person name="Behra P.R.K."/>
            <person name="Pettersson B.M.F."/>
            <person name="Ramesh M."/>
            <person name="Das S."/>
            <person name="Dasgupta S."/>
            <person name="Kirsebom L.A."/>
        </authorList>
    </citation>
    <scope>NUCLEOTIDE SEQUENCE</scope>
    <source>
        <strain evidence="8">DSM 44838</strain>
    </source>
</reference>
<evidence type="ECO:0000256" key="3">
    <source>
        <dbReference type="ARBA" id="ARBA00022630"/>
    </source>
</evidence>
<dbReference type="GO" id="GO:0003995">
    <property type="term" value="F:acyl-CoA dehydrogenase activity"/>
    <property type="evidence" value="ECO:0007669"/>
    <property type="project" value="TreeGrafter"/>
</dbReference>
<dbReference type="Pfam" id="PF02771">
    <property type="entry name" value="Acyl-CoA_dh_N"/>
    <property type="match status" value="1"/>
</dbReference>
<dbReference type="Proteomes" id="UP001141629">
    <property type="component" value="Unassembled WGS sequence"/>
</dbReference>
<dbReference type="InterPro" id="IPR009100">
    <property type="entry name" value="AcylCoA_DH/oxidase_NM_dom_sf"/>
</dbReference>
<sequence>MRFELDDQQRDFAASIDGALTAADVPGAIRAWSTGDTGPGRKVWSTLADLGVTALMVAEEFDGIGAHPVDLVVALERLGRWGVPGPVTESIAVAPLLLSGDERSSSLASGELMATVAMPPLVPRAVDADVAGLVLVAADGEVYGADTGARHDSVDPSRHLFDVTATGRPWAADTEKAVDFGVLATAAQLIGAGQAMLDGSVDYAKQRSQFGRVIGSYQAIKHALADVHIAVELARPLVYGAALSLADDSPDAARDVSAAKAAAADAALLAARTALQTHGAIGYTQEHDLSLLILRVQALHSAWGDPTWHRRRVLDALVGSPS</sequence>
<dbReference type="Gene3D" id="1.20.140.10">
    <property type="entry name" value="Butyryl-CoA Dehydrogenase, subunit A, domain 3"/>
    <property type="match status" value="1"/>
</dbReference>
<dbReference type="InterPro" id="IPR013786">
    <property type="entry name" value="AcylCoA_DH/ox_N"/>
</dbReference>
<dbReference type="InterPro" id="IPR036250">
    <property type="entry name" value="AcylCo_DH-like_C"/>
</dbReference>
<gene>
    <name evidence="8" type="ORF">H7K45_00010</name>
</gene>
<dbReference type="EMBL" id="JACKVK010000001">
    <property type="protein sequence ID" value="MCV7418917.1"/>
    <property type="molecule type" value="Genomic_DNA"/>
</dbReference>
<dbReference type="SUPFAM" id="SSF56645">
    <property type="entry name" value="Acyl-CoA dehydrogenase NM domain-like"/>
    <property type="match status" value="1"/>
</dbReference>
<evidence type="ECO:0000259" key="7">
    <source>
        <dbReference type="Pfam" id="PF02771"/>
    </source>
</evidence>
<comment type="similarity">
    <text evidence="2">Belongs to the acyl-CoA dehydrogenase family.</text>
</comment>
<dbReference type="Gene3D" id="1.10.540.10">
    <property type="entry name" value="Acyl-CoA dehydrogenase/oxidase, N-terminal domain"/>
    <property type="match status" value="1"/>
</dbReference>
<feature type="domain" description="Acyl-CoA dehydrogenase/oxidase C-terminal" evidence="6">
    <location>
        <begin position="177"/>
        <end position="315"/>
    </location>
</feature>
<comment type="caution">
    <text evidence="8">The sequence shown here is derived from an EMBL/GenBank/DDBJ whole genome shotgun (WGS) entry which is preliminary data.</text>
</comment>
<accession>A0A9X2YGR2</accession>
<proteinExistence type="inferred from homology"/>
<evidence type="ECO:0000256" key="2">
    <source>
        <dbReference type="ARBA" id="ARBA00009347"/>
    </source>
</evidence>
<keyword evidence="3" id="KW-0285">Flavoprotein</keyword>
<evidence type="ECO:0000259" key="6">
    <source>
        <dbReference type="Pfam" id="PF00441"/>
    </source>
</evidence>
<dbReference type="SUPFAM" id="SSF47203">
    <property type="entry name" value="Acyl-CoA dehydrogenase C-terminal domain-like"/>
    <property type="match status" value="1"/>
</dbReference>
<dbReference type="PANTHER" id="PTHR43884:SF20">
    <property type="entry name" value="ACYL-COA DEHYDROGENASE FADE28"/>
    <property type="match status" value="1"/>
</dbReference>
<dbReference type="Pfam" id="PF00441">
    <property type="entry name" value="Acyl-CoA_dh_1"/>
    <property type="match status" value="1"/>
</dbReference>
<keyword evidence="5" id="KW-0560">Oxidoreductase</keyword>
<reference evidence="8" key="1">
    <citation type="submission" date="2020-07" db="EMBL/GenBank/DDBJ databases">
        <authorList>
            <person name="Pettersson B.M.F."/>
            <person name="Behra P.R.K."/>
            <person name="Ramesh M."/>
            <person name="Das S."/>
            <person name="Dasgupta S."/>
            <person name="Kirsebom L.A."/>
        </authorList>
    </citation>
    <scope>NUCLEOTIDE SEQUENCE</scope>
    <source>
        <strain evidence="8">DSM 44838</strain>
    </source>
</reference>
<keyword evidence="4" id="KW-0274">FAD</keyword>
<evidence type="ECO:0000313" key="9">
    <source>
        <dbReference type="Proteomes" id="UP001141629"/>
    </source>
</evidence>
<dbReference type="InterPro" id="IPR009075">
    <property type="entry name" value="AcylCo_DH/oxidase_C"/>
</dbReference>
<dbReference type="GO" id="GO:0050660">
    <property type="term" value="F:flavin adenine dinucleotide binding"/>
    <property type="evidence" value="ECO:0007669"/>
    <property type="project" value="InterPro"/>
</dbReference>
<protein>
    <submittedName>
        <fullName evidence="8">Acyl-CoA dehydrogenase family protein</fullName>
    </submittedName>
</protein>
<dbReference type="InterPro" id="IPR037069">
    <property type="entry name" value="AcylCoA_DH/ox_N_sf"/>
</dbReference>
<organism evidence="8 9">
    <name type="scientific">Mycobacterium yunnanensis</name>
    <dbReference type="NCBI Taxonomy" id="368477"/>
    <lineage>
        <taxon>Bacteria</taxon>
        <taxon>Bacillati</taxon>
        <taxon>Actinomycetota</taxon>
        <taxon>Actinomycetes</taxon>
        <taxon>Mycobacteriales</taxon>
        <taxon>Mycobacteriaceae</taxon>
        <taxon>Mycobacterium</taxon>
    </lineage>
</organism>
<dbReference type="PANTHER" id="PTHR43884">
    <property type="entry name" value="ACYL-COA DEHYDROGENASE"/>
    <property type="match status" value="1"/>
</dbReference>
<comment type="cofactor">
    <cofactor evidence="1">
        <name>FAD</name>
        <dbReference type="ChEBI" id="CHEBI:57692"/>
    </cofactor>
</comment>
<dbReference type="RefSeq" id="WP_263993639.1">
    <property type="nucleotide sequence ID" value="NZ_JACKVK010000001.1"/>
</dbReference>
<keyword evidence="9" id="KW-1185">Reference proteome</keyword>
<evidence type="ECO:0000256" key="4">
    <source>
        <dbReference type="ARBA" id="ARBA00022827"/>
    </source>
</evidence>